<dbReference type="InterPro" id="IPR017972">
    <property type="entry name" value="Cyt_P450_CS"/>
</dbReference>
<evidence type="ECO:0000256" key="5">
    <source>
        <dbReference type="ARBA" id="ARBA00023002"/>
    </source>
</evidence>
<dbReference type="GO" id="GO:0005506">
    <property type="term" value="F:iron ion binding"/>
    <property type="evidence" value="ECO:0007669"/>
    <property type="project" value="InterPro"/>
</dbReference>
<dbReference type="Pfam" id="PF00067">
    <property type="entry name" value="p450"/>
    <property type="match status" value="1"/>
</dbReference>
<dbReference type="OrthoDB" id="3861479at2"/>
<evidence type="ECO:0000256" key="1">
    <source>
        <dbReference type="ARBA" id="ARBA00001971"/>
    </source>
</evidence>
<organism evidence="9 10">
    <name type="scientific">Mycobacterium gordonae</name>
    <dbReference type="NCBI Taxonomy" id="1778"/>
    <lineage>
        <taxon>Bacteria</taxon>
        <taxon>Bacillati</taxon>
        <taxon>Actinomycetota</taxon>
        <taxon>Actinomycetes</taxon>
        <taxon>Mycobacteriales</taxon>
        <taxon>Mycobacteriaceae</taxon>
        <taxon>Mycobacterium</taxon>
    </lineage>
</organism>
<comment type="similarity">
    <text evidence="2 8">Belongs to the cytochrome P450 family.</text>
</comment>
<dbReference type="SUPFAM" id="SSF48264">
    <property type="entry name" value="Cytochrome P450"/>
    <property type="match status" value="1"/>
</dbReference>
<evidence type="ECO:0000256" key="7">
    <source>
        <dbReference type="ARBA" id="ARBA00023033"/>
    </source>
</evidence>
<name>A0A0Q2LPN2_MYCGO</name>
<evidence type="ECO:0000256" key="2">
    <source>
        <dbReference type="ARBA" id="ARBA00010617"/>
    </source>
</evidence>
<evidence type="ECO:0000313" key="10">
    <source>
        <dbReference type="Proteomes" id="UP000051677"/>
    </source>
</evidence>
<keyword evidence="7 8" id="KW-0503">Monooxygenase</keyword>
<keyword evidence="5 8" id="KW-0560">Oxidoreductase</keyword>
<accession>A0A0Q2LPN2</accession>
<proteinExistence type="inferred from homology"/>
<sequence>MTEPTIADDIDRRIRDAQAKFNAGMGADGDASPYPLLRELRAKAAVHPGWPEMGVPAIGADGRKTFTAYSFDAVKAVFTDNITFSTRIYEDMMRPLQGPTILEMQEPEHATYRKLHEFAFARSSMKRWGAELVGPLVDRTIAKFRRDKRADLVDAVFMPIPVRIIAALLGLPEADIGEFHRLAIDLLGFRADMGTALKASADMKEYFIEVLADRRKSPKDDMVTILSQAEIDGVKMSDEQIYGFMRNLLPAGAETTSRSTASLAMALLTHPDQFAAVRTDRDLLPQAIEEGIRWETPLLNFIREVSVDTEFFGLELPKGSTMMVNLGSANHDETRWADAESFDIFRDRMPHIGFGHGAHVCLGMHLARLESATIFNALFDELPGLRLDPRAPAPFVTGTLFRSPPRLDVVWD</sequence>
<evidence type="ECO:0000256" key="6">
    <source>
        <dbReference type="ARBA" id="ARBA00023004"/>
    </source>
</evidence>
<dbReference type="PROSITE" id="PS00086">
    <property type="entry name" value="CYTOCHROME_P450"/>
    <property type="match status" value="1"/>
</dbReference>
<dbReference type="InterPro" id="IPR001128">
    <property type="entry name" value="Cyt_P450"/>
</dbReference>
<evidence type="ECO:0000313" key="9">
    <source>
        <dbReference type="EMBL" id="KQH77618.1"/>
    </source>
</evidence>
<dbReference type="AlphaFoldDB" id="A0A0Q2LPN2"/>
<dbReference type="PANTHER" id="PTHR46696">
    <property type="entry name" value="P450, PUTATIVE (EUROFUNG)-RELATED"/>
    <property type="match status" value="1"/>
</dbReference>
<evidence type="ECO:0000256" key="8">
    <source>
        <dbReference type="RuleBase" id="RU000461"/>
    </source>
</evidence>
<keyword evidence="4 8" id="KW-0479">Metal-binding</keyword>
<evidence type="ECO:0000256" key="4">
    <source>
        <dbReference type="ARBA" id="ARBA00022723"/>
    </source>
</evidence>
<dbReference type="Proteomes" id="UP000051677">
    <property type="component" value="Unassembled WGS sequence"/>
</dbReference>
<dbReference type="InterPro" id="IPR002397">
    <property type="entry name" value="Cyt_P450_B"/>
</dbReference>
<dbReference type="GO" id="GO:0016705">
    <property type="term" value="F:oxidoreductase activity, acting on paired donors, with incorporation or reduction of molecular oxygen"/>
    <property type="evidence" value="ECO:0007669"/>
    <property type="project" value="InterPro"/>
</dbReference>
<dbReference type="FunFam" id="1.10.630.10:FF:000018">
    <property type="entry name" value="Cytochrome P450 monooxygenase"/>
    <property type="match status" value="1"/>
</dbReference>
<dbReference type="InterPro" id="IPR036396">
    <property type="entry name" value="Cyt_P450_sf"/>
</dbReference>
<dbReference type="GO" id="GO:0020037">
    <property type="term" value="F:heme binding"/>
    <property type="evidence" value="ECO:0007669"/>
    <property type="project" value="InterPro"/>
</dbReference>
<dbReference type="GO" id="GO:0004497">
    <property type="term" value="F:monooxygenase activity"/>
    <property type="evidence" value="ECO:0007669"/>
    <property type="project" value="UniProtKB-KW"/>
</dbReference>
<comment type="caution">
    <text evidence="9">The sequence shown here is derived from an EMBL/GenBank/DDBJ whole genome shotgun (WGS) entry which is preliminary data.</text>
</comment>
<dbReference type="Gene3D" id="1.10.630.10">
    <property type="entry name" value="Cytochrome P450"/>
    <property type="match status" value="1"/>
</dbReference>
<comment type="cofactor">
    <cofactor evidence="1">
        <name>heme</name>
        <dbReference type="ChEBI" id="CHEBI:30413"/>
    </cofactor>
</comment>
<keyword evidence="6 8" id="KW-0408">Iron</keyword>
<dbReference type="EMBL" id="LKTM01000310">
    <property type="protein sequence ID" value="KQH77618.1"/>
    <property type="molecule type" value="Genomic_DNA"/>
</dbReference>
<dbReference type="RefSeq" id="WP_055579536.1">
    <property type="nucleotide sequence ID" value="NZ_LKTM01000310.1"/>
</dbReference>
<reference evidence="9 10" key="1">
    <citation type="submission" date="2015-10" db="EMBL/GenBank/DDBJ databases">
        <title>Mycobacterium gordonae draft genome assembly.</title>
        <authorList>
            <person name="Ustinova V."/>
            <person name="Smirnova T."/>
            <person name="Blagodatskikh K."/>
            <person name="Varlamov D."/>
            <person name="Larionova E."/>
            <person name="Chernousova L."/>
        </authorList>
    </citation>
    <scope>NUCLEOTIDE SEQUENCE [LARGE SCALE GENOMIC DNA]</scope>
    <source>
        <strain evidence="9 10">CTRI 14-8773</strain>
    </source>
</reference>
<protein>
    <submittedName>
        <fullName evidence="9">Cytochrome</fullName>
    </submittedName>
</protein>
<dbReference type="PRINTS" id="PR00359">
    <property type="entry name" value="BP450"/>
</dbReference>
<evidence type="ECO:0000256" key="3">
    <source>
        <dbReference type="ARBA" id="ARBA00022617"/>
    </source>
</evidence>
<gene>
    <name evidence="9" type="ORF">AO501_33595</name>
</gene>
<keyword evidence="3 8" id="KW-0349">Heme</keyword>
<dbReference type="PANTHER" id="PTHR46696:SF3">
    <property type="entry name" value="PULCHERRIMINIC ACID SYNTHASE"/>
    <property type="match status" value="1"/>
</dbReference>